<sequence>MFCHGILCLDEGSFRPNSTLNKNRLLLLSNVTPQNSFFFNASLGQHPNRVYALPGTETENSSQSLWSTQQKTISALVSV</sequence>
<gene>
    <name evidence="1" type="ORF">ARALYDRAFT_913064</name>
</gene>
<name>D7M8Q1_ARALL</name>
<dbReference type="HOGENOM" id="CLU_2609316_0_0_1"/>
<keyword evidence="2" id="KW-1185">Reference proteome</keyword>
<dbReference type="EMBL" id="GL348719">
    <property type="protein sequence ID" value="EFH45469.1"/>
    <property type="molecule type" value="Genomic_DNA"/>
</dbReference>
<dbReference type="Gramene" id="scaffold_700806.1">
    <property type="protein sequence ID" value="scaffold_700806.1"/>
    <property type="gene ID" value="scaffold_700806.1"/>
</dbReference>
<dbReference type="AlphaFoldDB" id="D7M8Q1"/>
<accession>D7M8Q1</accession>
<evidence type="ECO:0000313" key="1">
    <source>
        <dbReference type="EMBL" id="EFH45469.1"/>
    </source>
</evidence>
<reference evidence="2" key="1">
    <citation type="journal article" date="2011" name="Nat. Genet.">
        <title>The Arabidopsis lyrata genome sequence and the basis of rapid genome size change.</title>
        <authorList>
            <person name="Hu T.T."/>
            <person name="Pattyn P."/>
            <person name="Bakker E.G."/>
            <person name="Cao J."/>
            <person name="Cheng J.-F."/>
            <person name="Clark R.M."/>
            <person name="Fahlgren N."/>
            <person name="Fawcett J.A."/>
            <person name="Grimwood J."/>
            <person name="Gundlach H."/>
            <person name="Haberer G."/>
            <person name="Hollister J.D."/>
            <person name="Ossowski S."/>
            <person name="Ottilar R.P."/>
            <person name="Salamov A.A."/>
            <person name="Schneeberger K."/>
            <person name="Spannagl M."/>
            <person name="Wang X."/>
            <person name="Yang L."/>
            <person name="Nasrallah M.E."/>
            <person name="Bergelson J."/>
            <person name="Carrington J.C."/>
            <person name="Gaut B.S."/>
            <person name="Schmutz J."/>
            <person name="Mayer K.F.X."/>
            <person name="Van de Peer Y."/>
            <person name="Grigoriev I.V."/>
            <person name="Nordborg M."/>
            <person name="Weigel D."/>
            <person name="Guo Y.-L."/>
        </authorList>
    </citation>
    <scope>NUCLEOTIDE SEQUENCE [LARGE SCALE GENOMIC DNA]</scope>
    <source>
        <strain evidence="2">cv. MN47</strain>
    </source>
</reference>
<organism evidence="2">
    <name type="scientific">Arabidopsis lyrata subsp. lyrata</name>
    <name type="common">Lyre-leaved rock-cress</name>
    <dbReference type="NCBI Taxonomy" id="81972"/>
    <lineage>
        <taxon>Eukaryota</taxon>
        <taxon>Viridiplantae</taxon>
        <taxon>Streptophyta</taxon>
        <taxon>Embryophyta</taxon>
        <taxon>Tracheophyta</taxon>
        <taxon>Spermatophyta</taxon>
        <taxon>Magnoliopsida</taxon>
        <taxon>eudicotyledons</taxon>
        <taxon>Gunneridae</taxon>
        <taxon>Pentapetalae</taxon>
        <taxon>rosids</taxon>
        <taxon>malvids</taxon>
        <taxon>Brassicales</taxon>
        <taxon>Brassicaceae</taxon>
        <taxon>Camelineae</taxon>
        <taxon>Arabidopsis</taxon>
    </lineage>
</organism>
<dbReference type="STRING" id="81972.D7M8Q1"/>
<evidence type="ECO:0000313" key="2">
    <source>
        <dbReference type="Proteomes" id="UP000008694"/>
    </source>
</evidence>
<dbReference type="Proteomes" id="UP000008694">
    <property type="component" value="Unassembled WGS sequence"/>
</dbReference>
<protein>
    <submittedName>
        <fullName evidence="1">Uncharacterized protein</fullName>
    </submittedName>
</protein>
<proteinExistence type="predicted"/>